<dbReference type="FunFam" id="2.60.40.10:FF:001364">
    <property type="entry name" value="Interleukin 23 receptor"/>
    <property type="match status" value="1"/>
</dbReference>
<dbReference type="AlphaFoldDB" id="A0A7J8K9M6"/>
<dbReference type="InterPro" id="IPR036116">
    <property type="entry name" value="FN3_sf"/>
</dbReference>
<evidence type="ECO:0000256" key="5">
    <source>
        <dbReference type="ARBA" id="ARBA00022737"/>
    </source>
</evidence>
<dbReference type="SUPFAM" id="SSF49265">
    <property type="entry name" value="Fibronectin type III"/>
    <property type="match status" value="1"/>
</dbReference>
<evidence type="ECO:0000256" key="4">
    <source>
        <dbReference type="ARBA" id="ARBA00022729"/>
    </source>
</evidence>
<name>A0A7J8K9M6_ROUAE</name>
<evidence type="ECO:0000256" key="9">
    <source>
        <dbReference type="ARBA" id="ARBA00023180"/>
    </source>
</evidence>
<dbReference type="Gene3D" id="2.60.40.10">
    <property type="entry name" value="Immunoglobulins"/>
    <property type="match status" value="1"/>
</dbReference>
<keyword evidence="5" id="KW-0677">Repeat</keyword>
<keyword evidence="12" id="KW-1185">Reference proteome</keyword>
<keyword evidence="8 11" id="KW-0675">Receptor</keyword>
<evidence type="ECO:0000313" key="11">
    <source>
        <dbReference type="EMBL" id="KAF6505573.1"/>
    </source>
</evidence>
<keyword evidence="6 10" id="KW-1133">Transmembrane helix</keyword>
<evidence type="ECO:0000256" key="10">
    <source>
        <dbReference type="SAM" id="Phobius"/>
    </source>
</evidence>
<comment type="similarity">
    <text evidence="2">Belongs to the type I cytokine receptor family. Type 2 subfamily.</text>
</comment>
<dbReference type="Proteomes" id="UP000593571">
    <property type="component" value="Unassembled WGS sequence"/>
</dbReference>
<evidence type="ECO:0000256" key="6">
    <source>
        <dbReference type="ARBA" id="ARBA00022989"/>
    </source>
</evidence>
<organism evidence="11 12">
    <name type="scientific">Rousettus aegyptiacus</name>
    <name type="common">Egyptian fruit bat</name>
    <name type="synonym">Pteropus aegyptiacus</name>
    <dbReference type="NCBI Taxonomy" id="9407"/>
    <lineage>
        <taxon>Eukaryota</taxon>
        <taxon>Metazoa</taxon>
        <taxon>Chordata</taxon>
        <taxon>Craniata</taxon>
        <taxon>Vertebrata</taxon>
        <taxon>Euteleostomi</taxon>
        <taxon>Mammalia</taxon>
        <taxon>Eutheria</taxon>
        <taxon>Laurasiatheria</taxon>
        <taxon>Chiroptera</taxon>
        <taxon>Yinpterochiroptera</taxon>
        <taxon>Pteropodoidea</taxon>
        <taxon>Pteropodidae</taxon>
        <taxon>Rousettinae</taxon>
        <taxon>Rousettus</taxon>
    </lineage>
</organism>
<sequence length="435" mass="49562">MKRYKFLPRPVLNCWGFILFCFLVIPSASIISRAEDINTTVPKTIIHWDSQTKIENVSCEMRYKATTNQTWTVKEFDTNFTCTQQSAFYLEPNTKYVFQVRCQETGKSYWQPWSSPFFHKTPETVPQVTLNSLQHDARNSGPLTASIIKGHLTSDNRQQNFGLSLGMVFFAVVLSILSLIVIFNRSLRTGLKRRILLLIPKWLHENIPNMENSNAVKMLQEKSELMNNNSGEQVLYVDPIITEIEIFLPEEHKPTDYKKERNTGSLETRECLQKSLLTSTTTGYIPDLSTGYKPQISNFLTEGNHPSSNDETVSSTLKPSVDCLDLGKNARFKNYPNFAFSVSSVNSLSSTLFHEELSLILNQGECSPPDMQNSIEKETTMLLENAPPNETEQTLLPDEFVSCLGIMNEELPCVNPYFPQNILESHFSRISLLEK</sequence>
<dbReference type="EMBL" id="JACASE010000001">
    <property type="protein sequence ID" value="KAF6505573.1"/>
    <property type="molecule type" value="Genomic_DNA"/>
</dbReference>
<evidence type="ECO:0000256" key="7">
    <source>
        <dbReference type="ARBA" id="ARBA00023136"/>
    </source>
</evidence>
<keyword evidence="9" id="KW-0325">Glycoprotein</keyword>
<dbReference type="PANTHER" id="PTHR48423:SF1">
    <property type="entry name" value="INTERLEUKIN-27 RECEPTOR SUBUNIT ALPHA"/>
    <property type="match status" value="1"/>
</dbReference>
<evidence type="ECO:0000256" key="8">
    <source>
        <dbReference type="ARBA" id="ARBA00023170"/>
    </source>
</evidence>
<keyword evidence="3 10" id="KW-0812">Transmembrane</keyword>
<keyword evidence="4" id="KW-0732">Signal</keyword>
<reference evidence="11 12" key="1">
    <citation type="journal article" date="2020" name="Nature">
        <title>Six reference-quality genomes reveal evolution of bat adaptations.</title>
        <authorList>
            <person name="Jebb D."/>
            <person name="Huang Z."/>
            <person name="Pippel M."/>
            <person name="Hughes G.M."/>
            <person name="Lavrichenko K."/>
            <person name="Devanna P."/>
            <person name="Winkler S."/>
            <person name="Jermiin L.S."/>
            <person name="Skirmuntt E.C."/>
            <person name="Katzourakis A."/>
            <person name="Burkitt-Gray L."/>
            <person name="Ray D.A."/>
            <person name="Sullivan K.A.M."/>
            <person name="Roscito J.G."/>
            <person name="Kirilenko B.M."/>
            <person name="Davalos L.M."/>
            <person name="Corthals A.P."/>
            <person name="Power M.L."/>
            <person name="Jones G."/>
            <person name="Ransome R.D."/>
            <person name="Dechmann D.K.N."/>
            <person name="Locatelli A.G."/>
            <person name="Puechmaille S.J."/>
            <person name="Fedrigo O."/>
            <person name="Jarvis E.D."/>
            <person name="Hiller M."/>
            <person name="Vernes S.C."/>
            <person name="Myers E.W."/>
            <person name="Teeling E.C."/>
        </authorList>
    </citation>
    <scope>NUCLEOTIDE SEQUENCE [LARGE SCALE GENOMIC DNA]</scope>
    <source>
        <strain evidence="11">MRouAeg1</strain>
        <tissue evidence="11">Muscle</tissue>
    </source>
</reference>
<proteinExistence type="inferred from homology"/>
<accession>A0A7J8K9M6</accession>
<evidence type="ECO:0000313" key="12">
    <source>
        <dbReference type="Proteomes" id="UP000593571"/>
    </source>
</evidence>
<comment type="subcellular location">
    <subcellularLocation>
        <location evidence="1">Membrane</location>
        <topology evidence="1">Single-pass type I membrane protein</topology>
    </subcellularLocation>
</comment>
<keyword evidence="7 10" id="KW-0472">Membrane</keyword>
<evidence type="ECO:0000256" key="2">
    <source>
        <dbReference type="ARBA" id="ARBA00008921"/>
    </source>
</evidence>
<dbReference type="PANTHER" id="PTHR48423">
    <property type="entry name" value="INTERLEUKIN-27 RECEPTOR SUBUNIT ALPHA"/>
    <property type="match status" value="1"/>
</dbReference>
<evidence type="ECO:0000256" key="3">
    <source>
        <dbReference type="ARBA" id="ARBA00022692"/>
    </source>
</evidence>
<dbReference type="InterPro" id="IPR013783">
    <property type="entry name" value="Ig-like_fold"/>
</dbReference>
<feature type="transmembrane region" description="Helical" evidence="10">
    <location>
        <begin position="161"/>
        <end position="184"/>
    </location>
</feature>
<evidence type="ECO:0000256" key="1">
    <source>
        <dbReference type="ARBA" id="ARBA00004479"/>
    </source>
</evidence>
<dbReference type="InterPro" id="IPR052672">
    <property type="entry name" value="Type1_Cytokine_Rcpt_Type2"/>
</dbReference>
<dbReference type="GO" id="GO:0016020">
    <property type="term" value="C:membrane"/>
    <property type="evidence" value="ECO:0007669"/>
    <property type="project" value="UniProtKB-SubCell"/>
</dbReference>
<protein>
    <submittedName>
        <fullName evidence="11">Interleukin 23 receptor</fullName>
    </submittedName>
</protein>
<gene>
    <name evidence="11" type="ORF">HJG63_006711</name>
</gene>
<comment type="caution">
    <text evidence="11">The sequence shown here is derived from an EMBL/GenBank/DDBJ whole genome shotgun (WGS) entry which is preliminary data.</text>
</comment>